<dbReference type="AlphaFoldDB" id="A0ABD3DQR9"/>
<gene>
    <name evidence="1" type="ORF">CASFOL_014041</name>
</gene>
<sequence length="38" mass="4147">MRNSSVCSESVLLKLGFVQTVETPFKISTERSSSPSLT</sequence>
<dbReference type="EMBL" id="JAVIJP010000016">
    <property type="protein sequence ID" value="KAL3643226.1"/>
    <property type="molecule type" value="Genomic_DNA"/>
</dbReference>
<name>A0ABD3DQR9_9LAMI</name>
<comment type="caution">
    <text evidence="1">The sequence shown here is derived from an EMBL/GenBank/DDBJ whole genome shotgun (WGS) entry which is preliminary data.</text>
</comment>
<protein>
    <submittedName>
        <fullName evidence="1">Uncharacterized protein</fullName>
    </submittedName>
</protein>
<dbReference type="Proteomes" id="UP001632038">
    <property type="component" value="Unassembled WGS sequence"/>
</dbReference>
<evidence type="ECO:0000313" key="1">
    <source>
        <dbReference type="EMBL" id="KAL3643226.1"/>
    </source>
</evidence>
<evidence type="ECO:0000313" key="2">
    <source>
        <dbReference type="Proteomes" id="UP001632038"/>
    </source>
</evidence>
<keyword evidence="2" id="KW-1185">Reference proteome</keyword>
<reference evidence="2" key="1">
    <citation type="journal article" date="2024" name="IScience">
        <title>Strigolactones Initiate the Formation of Haustorium-like Structures in Castilleja.</title>
        <authorList>
            <person name="Buerger M."/>
            <person name="Peterson D."/>
            <person name="Chory J."/>
        </authorList>
    </citation>
    <scope>NUCLEOTIDE SEQUENCE [LARGE SCALE GENOMIC DNA]</scope>
</reference>
<organism evidence="1 2">
    <name type="scientific">Castilleja foliolosa</name>
    <dbReference type="NCBI Taxonomy" id="1961234"/>
    <lineage>
        <taxon>Eukaryota</taxon>
        <taxon>Viridiplantae</taxon>
        <taxon>Streptophyta</taxon>
        <taxon>Embryophyta</taxon>
        <taxon>Tracheophyta</taxon>
        <taxon>Spermatophyta</taxon>
        <taxon>Magnoliopsida</taxon>
        <taxon>eudicotyledons</taxon>
        <taxon>Gunneridae</taxon>
        <taxon>Pentapetalae</taxon>
        <taxon>asterids</taxon>
        <taxon>lamiids</taxon>
        <taxon>Lamiales</taxon>
        <taxon>Orobanchaceae</taxon>
        <taxon>Pedicularideae</taxon>
        <taxon>Castillejinae</taxon>
        <taxon>Castilleja</taxon>
    </lineage>
</organism>
<accession>A0ABD3DQR9</accession>
<proteinExistence type="predicted"/>